<dbReference type="GO" id="GO:0015074">
    <property type="term" value="P:DNA integration"/>
    <property type="evidence" value="ECO:0007669"/>
    <property type="project" value="InterPro"/>
</dbReference>
<dbReference type="PANTHER" id="PTHR46889:SF4">
    <property type="entry name" value="TRANSPOSASE INSO FOR INSERTION SEQUENCE ELEMENT IS911B-RELATED"/>
    <property type="match status" value="1"/>
</dbReference>
<feature type="non-terminal residue" evidence="2">
    <location>
        <position position="1"/>
    </location>
</feature>
<dbReference type="Pfam" id="PF13333">
    <property type="entry name" value="rve_2"/>
    <property type="match status" value="1"/>
</dbReference>
<organism evidence="2 3">
    <name type="scientific">Candidatus Scatoplasma merdavium</name>
    <dbReference type="NCBI Taxonomy" id="2840932"/>
    <lineage>
        <taxon>Bacteria</taxon>
        <taxon>Bacillati</taxon>
        <taxon>Bacillota</taxon>
        <taxon>Bacilli</taxon>
        <taxon>Bacillales</taxon>
        <taxon>Candidatus Scatoplasma</taxon>
    </lineage>
</organism>
<comment type="caution">
    <text evidence="2">The sequence shown here is derived from an EMBL/GenBank/DDBJ whole genome shotgun (WGS) entry which is preliminary data.</text>
</comment>
<dbReference type="InterPro" id="IPR001584">
    <property type="entry name" value="Integrase_cat-core"/>
</dbReference>
<reference evidence="2" key="1">
    <citation type="submission" date="2020-10" db="EMBL/GenBank/DDBJ databases">
        <authorList>
            <person name="Gilroy R."/>
        </authorList>
    </citation>
    <scope>NUCLEOTIDE SEQUENCE</scope>
    <source>
        <strain evidence="2">1748</strain>
    </source>
</reference>
<name>A0A9D9GT05_9BACL</name>
<evidence type="ECO:0000313" key="3">
    <source>
        <dbReference type="Proteomes" id="UP000823629"/>
    </source>
</evidence>
<gene>
    <name evidence="2" type="ORF">IAC78_04305</name>
</gene>
<accession>A0A9D9GT05</accession>
<dbReference type="InterPro" id="IPR012337">
    <property type="entry name" value="RNaseH-like_sf"/>
</dbReference>
<sequence>QQRLKEKGIIQSMSRKGNCIDNCIMESFFGIMKNEMFYGHESEFKTFDQFKNEVADYIDYYNNKRIKSKTKWMPPSKFREASMLVL</sequence>
<dbReference type="EMBL" id="JADING010000125">
    <property type="protein sequence ID" value="MBO8414670.1"/>
    <property type="molecule type" value="Genomic_DNA"/>
</dbReference>
<dbReference type="SUPFAM" id="SSF53098">
    <property type="entry name" value="Ribonuclease H-like"/>
    <property type="match status" value="1"/>
</dbReference>
<dbReference type="AlphaFoldDB" id="A0A9D9GT05"/>
<proteinExistence type="predicted"/>
<protein>
    <submittedName>
        <fullName evidence="2">IS3 family transposase</fullName>
    </submittedName>
</protein>
<dbReference type="InterPro" id="IPR050900">
    <property type="entry name" value="Transposase_IS3/IS150/IS904"/>
</dbReference>
<evidence type="ECO:0000259" key="1">
    <source>
        <dbReference type="Pfam" id="PF13333"/>
    </source>
</evidence>
<dbReference type="InterPro" id="IPR036397">
    <property type="entry name" value="RNaseH_sf"/>
</dbReference>
<dbReference type="Proteomes" id="UP000823629">
    <property type="component" value="Unassembled WGS sequence"/>
</dbReference>
<reference evidence="2" key="2">
    <citation type="journal article" date="2021" name="PeerJ">
        <title>Extensive microbial diversity within the chicken gut microbiome revealed by metagenomics and culture.</title>
        <authorList>
            <person name="Gilroy R."/>
            <person name="Ravi A."/>
            <person name="Getino M."/>
            <person name="Pursley I."/>
            <person name="Horton D.L."/>
            <person name="Alikhan N.F."/>
            <person name="Baker D."/>
            <person name="Gharbi K."/>
            <person name="Hall N."/>
            <person name="Watson M."/>
            <person name="Adriaenssens E.M."/>
            <person name="Foster-Nyarko E."/>
            <person name="Jarju S."/>
            <person name="Secka A."/>
            <person name="Antonio M."/>
            <person name="Oren A."/>
            <person name="Chaudhuri R.R."/>
            <person name="La Ragione R."/>
            <person name="Hildebrand F."/>
            <person name="Pallen M.J."/>
        </authorList>
    </citation>
    <scope>NUCLEOTIDE SEQUENCE</scope>
    <source>
        <strain evidence="2">1748</strain>
    </source>
</reference>
<evidence type="ECO:0000313" key="2">
    <source>
        <dbReference type="EMBL" id="MBO8414670.1"/>
    </source>
</evidence>
<dbReference type="GO" id="GO:0003676">
    <property type="term" value="F:nucleic acid binding"/>
    <property type="evidence" value="ECO:0007669"/>
    <property type="project" value="InterPro"/>
</dbReference>
<feature type="domain" description="Integrase catalytic" evidence="1">
    <location>
        <begin position="26"/>
        <end position="82"/>
    </location>
</feature>
<dbReference type="Gene3D" id="3.30.420.10">
    <property type="entry name" value="Ribonuclease H-like superfamily/Ribonuclease H"/>
    <property type="match status" value="1"/>
</dbReference>
<dbReference type="PANTHER" id="PTHR46889">
    <property type="entry name" value="TRANSPOSASE INSF FOR INSERTION SEQUENCE IS3B-RELATED"/>
    <property type="match status" value="1"/>
</dbReference>